<sequence>MMDKFVVFLLCLCLTVGGVIHLYDNIVDGFLPYDFAPGWLNMYWSALGLLDLLAVYLLIKHRRTGLVLVLLIMLSSVGFNSYAHYGLAVLESSGQLQWQTLLLGFSIGVSVWLWNSQKTRHSRQIFR</sequence>
<accession>A0ABQ5Y2G2</accession>
<feature type="transmembrane region" description="Helical" evidence="1">
    <location>
        <begin position="66"/>
        <end position="84"/>
    </location>
</feature>
<evidence type="ECO:0000313" key="2">
    <source>
        <dbReference type="EMBL" id="GLR03797.1"/>
    </source>
</evidence>
<protein>
    <submittedName>
        <fullName evidence="2">Uncharacterized protein</fullName>
    </submittedName>
</protein>
<evidence type="ECO:0000313" key="3">
    <source>
        <dbReference type="Proteomes" id="UP001156669"/>
    </source>
</evidence>
<feature type="transmembrane region" description="Helical" evidence="1">
    <location>
        <begin position="42"/>
        <end position="59"/>
    </location>
</feature>
<feature type="transmembrane region" description="Helical" evidence="1">
    <location>
        <begin position="96"/>
        <end position="114"/>
    </location>
</feature>
<keyword evidence="3" id="KW-1185">Reference proteome</keyword>
<organism evidence="2 3">
    <name type="scientific">Vibrio hyugaensis</name>
    <dbReference type="NCBI Taxonomy" id="1534743"/>
    <lineage>
        <taxon>Bacteria</taxon>
        <taxon>Pseudomonadati</taxon>
        <taxon>Pseudomonadota</taxon>
        <taxon>Gammaproteobacteria</taxon>
        <taxon>Vibrionales</taxon>
        <taxon>Vibrionaceae</taxon>
        <taxon>Vibrio</taxon>
    </lineage>
</organism>
<name>A0ABQ5Y2G2_9VIBR</name>
<keyword evidence="1" id="KW-0472">Membrane</keyword>
<evidence type="ECO:0000256" key="1">
    <source>
        <dbReference type="SAM" id="Phobius"/>
    </source>
</evidence>
<dbReference type="Proteomes" id="UP001156669">
    <property type="component" value="Unassembled WGS sequence"/>
</dbReference>
<proteinExistence type="predicted"/>
<reference evidence="3" key="1">
    <citation type="journal article" date="2019" name="Int. J. Syst. Evol. Microbiol.">
        <title>The Global Catalogue of Microorganisms (GCM) 10K type strain sequencing project: providing services to taxonomists for standard genome sequencing and annotation.</title>
        <authorList>
            <consortium name="The Broad Institute Genomics Platform"/>
            <consortium name="The Broad Institute Genome Sequencing Center for Infectious Disease"/>
            <person name="Wu L."/>
            <person name="Ma J."/>
        </authorList>
    </citation>
    <scope>NUCLEOTIDE SEQUENCE [LARGE SCALE GENOMIC DNA]</scope>
    <source>
        <strain evidence="3">NBRC 110633</strain>
    </source>
</reference>
<dbReference type="EMBL" id="BSOE01000019">
    <property type="protein sequence ID" value="GLR03797.1"/>
    <property type="molecule type" value="Genomic_DNA"/>
</dbReference>
<gene>
    <name evidence="2" type="ORF">GCM10007906_13840</name>
</gene>
<comment type="caution">
    <text evidence="2">The sequence shown here is derived from an EMBL/GenBank/DDBJ whole genome shotgun (WGS) entry which is preliminary data.</text>
</comment>
<keyword evidence="1" id="KW-1133">Transmembrane helix</keyword>
<keyword evidence="1" id="KW-0812">Transmembrane</keyword>